<dbReference type="eggNOG" id="COG4603">
    <property type="taxonomic scope" value="Bacteria"/>
</dbReference>
<dbReference type="Proteomes" id="UP000019678">
    <property type="component" value="Unassembled WGS sequence"/>
</dbReference>
<evidence type="ECO:0000256" key="1">
    <source>
        <dbReference type="ARBA" id="ARBA00004651"/>
    </source>
</evidence>
<evidence type="ECO:0008006" key="10">
    <source>
        <dbReference type="Google" id="ProtNLM"/>
    </source>
</evidence>
<feature type="transmembrane region" description="Helical" evidence="7">
    <location>
        <begin position="334"/>
        <end position="359"/>
    </location>
</feature>
<feature type="transmembrane region" description="Helical" evidence="7">
    <location>
        <begin position="252"/>
        <end position="270"/>
    </location>
</feature>
<dbReference type="PANTHER" id="PTHR47089">
    <property type="entry name" value="ABC TRANSPORTER, PERMEASE PROTEIN"/>
    <property type="match status" value="1"/>
</dbReference>
<keyword evidence="5 7" id="KW-0472">Membrane</keyword>
<evidence type="ECO:0000256" key="5">
    <source>
        <dbReference type="ARBA" id="ARBA00023136"/>
    </source>
</evidence>
<comment type="caution">
    <text evidence="8">The sequence shown here is derived from an EMBL/GenBank/DDBJ whole genome shotgun (WGS) entry which is preliminary data.</text>
</comment>
<evidence type="ECO:0000313" key="8">
    <source>
        <dbReference type="EMBL" id="EYF01471.1"/>
    </source>
</evidence>
<keyword evidence="3 7" id="KW-0812">Transmembrane</keyword>
<gene>
    <name evidence="8" type="ORF">CAP_8304</name>
</gene>
<protein>
    <recommendedName>
        <fullName evidence="10">ABC transporter permease</fullName>
    </recommendedName>
</protein>
<dbReference type="EMBL" id="ASRX01000081">
    <property type="protein sequence ID" value="EYF01471.1"/>
    <property type="molecule type" value="Genomic_DNA"/>
</dbReference>
<feature type="transmembrane region" description="Helical" evidence="7">
    <location>
        <begin position="118"/>
        <end position="135"/>
    </location>
</feature>
<evidence type="ECO:0000256" key="6">
    <source>
        <dbReference type="SAM" id="MobiDB-lite"/>
    </source>
</evidence>
<evidence type="ECO:0000256" key="2">
    <source>
        <dbReference type="ARBA" id="ARBA00022475"/>
    </source>
</evidence>
<dbReference type="PANTHER" id="PTHR47089:SF1">
    <property type="entry name" value="GUANOSINE ABC TRANSPORTER PERMEASE PROTEIN NUPP"/>
    <property type="match status" value="1"/>
</dbReference>
<feature type="transmembrane region" description="Helical" evidence="7">
    <location>
        <begin position="166"/>
        <end position="187"/>
    </location>
</feature>
<name>A0A017SYU5_9BACT</name>
<accession>A0A017SYU5</accession>
<evidence type="ECO:0000256" key="3">
    <source>
        <dbReference type="ARBA" id="ARBA00022692"/>
    </source>
</evidence>
<dbReference type="InterPro" id="IPR001851">
    <property type="entry name" value="ABC_transp_permease"/>
</dbReference>
<feature type="region of interest" description="Disordered" evidence="6">
    <location>
        <begin position="1"/>
        <end position="32"/>
    </location>
</feature>
<evidence type="ECO:0000256" key="7">
    <source>
        <dbReference type="SAM" id="Phobius"/>
    </source>
</evidence>
<dbReference type="GO" id="GO:0005886">
    <property type="term" value="C:plasma membrane"/>
    <property type="evidence" value="ECO:0007669"/>
    <property type="project" value="UniProtKB-SubCell"/>
</dbReference>
<dbReference type="GO" id="GO:0022857">
    <property type="term" value="F:transmembrane transporter activity"/>
    <property type="evidence" value="ECO:0007669"/>
    <property type="project" value="InterPro"/>
</dbReference>
<dbReference type="AlphaFoldDB" id="A0A017SYU5"/>
<proteinExistence type="predicted"/>
<evidence type="ECO:0000313" key="9">
    <source>
        <dbReference type="Proteomes" id="UP000019678"/>
    </source>
</evidence>
<feature type="transmembrane region" description="Helical" evidence="7">
    <location>
        <begin position="300"/>
        <end position="322"/>
    </location>
</feature>
<dbReference type="Pfam" id="PF02653">
    <property type="entry name" value="BPD_transp_2"/>
    <property type="match status" value="1"/>
</dbReference>
<keyword evidence="4 7" id="KW-1133">Transmembrane helix</keyword>
<comment type="subcellular location">
    <subcellularLocation>
        <location evidence="1">Cell membrane</location>
        <topology evidence="1">Multi-pass membrane protein</topology>
    </subcellularLocation>
</comment>
<evidence type="ECO:0000256" key="4">
    <source>
        <dbReference type="ARBA" id="ARBA00022989"/>
    </source>
</evidence>
<dbReference type="STRING" id="1192034.CAP_8304"/>
<keyword evidence="2" id="KW-1003">Cell membrane</keyword>
<sequence length="418" mass="42488">MVASGTPGALRAVQEGGSGRGRSGSLPRLGGDDDVQGALRSGKFPDGHASVSETSARVRRLVEPLTVPVLSVLTALLVGAGVIAAAGGDPLAAYAGLLEGAFGSARALSETAVWTTPYLLAGLGVACAFQGGLFNIGAEGQLALGAVAAAWAGYGLPALLGGTLPAALHVPLTLLCGATAGAAWAAIPGWLKTRTGAHEVINTIMLNYVALNAVSYLLNGPLKDPTPGNVIARTPLIAESARIPVFVDTLRVHWGFPLALALAALVGWGLERTTLGFAIRTVGASPDAARAAGMNVQRTVVLTMAMSGALVGLGGAIEVTALNHRHELGFSQGYGFDAIAVALLGRNHPGGVVLSALLFGAMRNGATRMQYLTQIPADVISVIQALILLFVAADGLVRRLYRLRGGAAPLTLTRGWGG</sequence>
<dbReference type="CDD" id="cd06580">
    <property type="entry name" value="TM_PBP1_transp_TpRbsC_like"/>
    <property type="match status" value="1"/>
</dbReference>
<feature type="transmembrane region" description="Helical" evidence="7">
    <location>
        <begin position="199"/>
        <end position="218"/>
    </location>
</feature>
<keyword evidence="9" id="KW-1185">Reference proteome</keyword>
<feature type="transmembrane region" description="Helical" evidence="7">
    <location>
        <begin position="65"/>
        <end position="87"/>
    </location>
</feature>
<feature type="transmembrane region" description="Helical" evidence="7">
    <location>
        <begin position="142"/>
        <end position="160"/>
    </location>
</feature>
<organism evidence="8 9">
    <name type="scientific">Chondromyces apiculatus DSM 436</name>
    <dbReference type="NCBI Taxonomy" id="1192034"/>
    <lineage>
        <taxon>Bacteria</taxon>
        <taxon>Pseudomonadati</taxon>
        <taxon>Myxococcota</taxon>
        <taxon>Polyangia</taxon>
        <taxon>Polyangiales</taxon>
        <taxon>Polyangiaceae</taxon>
        <taxon>Chondromyces</taxon>
    </lineage>
</organism>
<reference evidence="8 9" key="1">
    <citation type="submission" date="2013-05" db="EMBL/GenBank/DDBJ databases">
        <title>Genome assembly of Chondromyces apiculatus DSM 436.</title>
        <authorList>
            <person name="Sharma G."/>
            <person name="Khatri I."/>
            <person name="Kaur C."/>
            <person name="Mayilraj S."/>
            <person name="Subramanian S."/>
        </authorList>
    </citation>
    <scope>NUCLEOTIDE SEQUENCE [LARGE SCALE GENOMIC DNA]</scope>
    <source>
        <strain evidence="8 9">DSM 436</strain>
    </source>
</reference>
<feature type="transmembrane region" description="Helical" evidence="7">
    <location>
        <begin position="371"/>
        <end position="393"/>
    </location>
</feature>